<evidence type="ECO:0000256" key="2">
    <source>
        <dbReference type="SAM" id="Coils"/>
    </source>
</evidence>
<dbReference type="InterPro" id="IPR011990">
    <property type="entry name" value="TPR-like_helical_dom_sf"/>
</dbReference>
<dbReference type="PROSITE" id="PS50005">
    <property type="entry name" value="TPR"/>
    <property type="match status" value="2"/>
</dbReference>
<feature type="coiled-coil region" evidence="2">
    <location>
        <begin position="398"/>
        <end position="428"/>
    </location>
</feature>
<dbReference type="PANTHER" id="PTHR16091">
    <property type="entry name" value="TTC17 PROTEIN"/>
    <property type="match status" value="1"/>
</dbReference>
<dbReference type="PANTHER" id="PTHR16091:SF1">
    <property type="entry name" value="TETRATRICOPEPTIDE REPEAT PROTEIN 17"/>
    <property type="match status" value="1"/>
</dbReference>
<comment type="caution">
    <text evidence="4">The sequence shown here is derived from an EMBL/GenBank/DDBJ whole genome shotgun (WGS) entry which is preliminary data.</text>
</comment>
<keyword evidence="2" id="KW-0175">Coiled coil</keyword>
<keyword evidence="1" id="KW-0802">TPR repeat</keyword>
<dbReference type="EMBL" id="CANHGI010000005">
    <property type="protein sequence ID" value="CAI5452591.1"/>
    <property type="molecule type" value="Genomic_DNA"/>
</dbReference>
<dbReference type="GO" id="GO:0030041">
    <property type="term" value="P:actin filament polymerization"/>
    <property type="evidence" value="ECO:0007669"/>
    <property type="project" value="TreeGrafter"/>
</dbReference>
<feature type="repeat" description="TPR" evidence="1">
    <location>
        <begin position="780"/>
        <end position="813"/>
    </location>
</feature>
<feature type="chain" id="PRO_5040217542" description="Tetratricopeptide repeat protein 17" evidence="3">
    <location>
        <begin position="23"/>
        <end position="1282"/>
    </location>
</feature>
<accession>A0A9P1N908</accession>
<dbReference type="GO" id="GO:0005737">
    <property type="term" value="C:cytoplasm"/>
    <property type="evidence" value="ECO:0007669"/>
    <property type="project" value="TreeGrafter"/>
</dbReference>
<feature type="signal peptide" evidence="3">
    <location>
        <begin position="1"/>
        <end position="22"/>
    </location>
</feature>
<dbReference type="OrthoDB" id="2115703at2759"/>
<dbReference type="Gene3D" id="1.25.40.10">
    <property type="entry name" value="Tetratricopeptide repeat domain"/>
    <property type="match status" value="2"/>
</dbReference>
<dbReference type="GO" id="GO:0015629">
    <property type="term" value="C:actin cytoskeleton"/>
    <property type="evidence" value="ECO:0007669"/>
    <property type="project" value="TreeGrafter"/>
</dbReference>
<keyword evidence="3" id="KW-0732">Signal</keyword>
<name>A0A9P1N908_9PELO</name>
<gene>
    <name evidence="4" type="ORF">CAMP_LOCUS15228</name>
</gene>
<evidence type="ECO:0000313" key="5">
    <source>
        <dbReference type="Proteomes" id="UP001152747"/>
    </source>
</evidence>
<evidence type="ECO:0008006" key="6">
    <source>
        <dbReference type="Google" id="ProtNLM"/>
    </source>
</evidence>
<dbReference type="InterPro" id="IPR019734">
    <property type="entry name" value="TPR_rpt"/>
</dbReference>
<dbReference type="InterPro" id="IPR052630">
    <property type="entry name" value="TTC17"/>
</dbReference>
<dbReference type="SUPFAM" id="SSF48452">
    <property type="entry name" value="TPR-like"/>
    <property type="match status" value="1"/>
</dbReference>
<evidence type="ECO:0000256" key="1">
    <source>
        <dbReference type="PROSITE-ProRule" id="PRU00339"/>
    </source>
</evidence>
<proteinExistence type="predicted"/>
<organism evidence="4 5">
    <name type="scientific">Caenorhabditis angaria</name>
    <dbReference type="NCBI Taxonomy" id="860376"/>
    <lineage>
        <taxon>Eukaryota</taxon>
        <taxon>Metazoa</taxon>
        <taxon>Ecdysozoa</taxon>
        <taxon>Nematoda</taxon>
        <taxon>Chromadorea</taxon>
        <taxon>Rhabditida</taxon>
        <taxon>Rhabditina</taxon>
        <taxon>Rhabditomorpha</taxon>
        <taxon>Rhabditoidea</taxon>
        <taxon>Rhabditidae</taxon>
        <taxon>Peloderinae</taxon>
        <taxon>Caenorhabditis</taxon>
    </lineage>
</organism>
<keyword evidence="5" id="KW-1185">Reference proteome</keyword>
<sequence length="1282" mass="146912">MNRRVFSWIFTFLILTNDFVLPVYHWRISEDGKKIEAVINTPYQLRIPGSLTDFLQQVENVRRIDVHMSEMQKMVDKISIHEQLDNPQFEEDFRKKEPTCIASKGVTLEPESFHTVYSAELCPEFHKSYEGYTAFIKEYFGTPPDNDKRFPRCQYWFKAVKIKGINLEKVKLSDRPMPADPSYYKILRGYFGNFAKLPRSPGGEQESIKKYGQMLASMLSHSDERVSKNAYLHMAAAAWWRAQGHLSDALVCLNTASQFVENPEIPSFKSEAVKVSIGNLLNRAGYSLDAYKFLKSIEFNNPDKILCLTAMTHAAIADSSVLTGPDDIPNTEQNNQNEQETIHFKLTKKERNGVFSKSFENYEKAMSYFDDAKKENDPKHEQFFINNLKKCESKAYVLSCHMRLYEALEKQKENLEKLVTEKTMYQEVHSKRIEASIQLMTLLAIPEMRQSERLFYDQVRYGPNPNRECKETRINKFPHSKRDGFAADIMLCKLRSTDEEYNQSMETQRQSTIHNRPALNDTNWKVVETFARNRMFEKGLNDLGKLSQDYPEYFRMIQPKYDGVRSDESRDRPWRRADWPNSVDCQAVVSSSNPFRLETFPQIFISPENRGWIISELLTKHLTLSQSDSLPLPWFEPRCDFVEREEILVFTGHEAIERLLNKRYDRNNEKYAEKQLKTVLVRLADRVMEDHEIGARIHLLMKYNIGPRWVSLNLAGLYWRVQGNAHQATKCLLAAFLDQPQESFIAITQMAQVILRATGMVNDAHNFINQQLNLLGYREPMFHLVLGRIKLLLHDVDKAIQHLKDALDKEPEDEMIAEDLLKIACSGKSTKPAISSQFPTVCCSPLVQNAVCIKPNRDQSEQCYIVDSSSPNSKPHLIYHRCNGIYDGQSKKTADFANIVSPFLLVFNTVTRRDDVSNWIDQVDGIQTVESQELPLDYGGTELFFTERPVDWWHNSKNEMKYKLPVKETSINDEWEEDEIESDLAKIPEKPLSFLWIKEKSLMMQYDSKLPALLPKPSIHQIRKGVAIFPNPKASTMQCNGVAKLDVLFDNAPSTWVSVTAKGEDIEKYVDLRTIIPAMASLQPICPGTDKYETSPILGLDHIPAFSLSDQFLFYKPEKALAEALKSLGNERDTIEHVAARLHAAMLHNSAKDGQVNWLLCVLSSLYWRVTGDAENAMSCLKCALHTAPPHMRDVALVSLANVCHQAGLLNSALIAAGAALSTSPRLVAIHFTLANIYASIGDYQSALNFYYSTLSLQSNFQPAKDRIRAIYCHSNQEFDFS</sequence>
<feature type="repeat" description="TPR" evidence="1">
    <location>
        <begin position="1228"/>
        <end position="1261"/>
    </location>
</feature>
<evidence type="ECO:0000313" key="4">
    <source>
        <dbReference type="EMBL" id="CAI5452591.1"/>
    </source>
</evidence>
<dbReference type="Proteomes" id="UP001152747">
    <property type="component" value="Unassembled WGS sequence"/>
</dbReference>
<protein>
    <recommendedName>
        <fullName evidence="6">Tetratricopeptide repeat protein 17</fullName>
    </recommendedName>
</protein>
<dbReference type="SMART" id="SM00028">
    <property type="entry name" value="TPR"/>
    <property type="match status" value="4"/>
</dbReference>
<reference evidence="4" key="1">
    <citation type="submission" date="2022-11" db="EMBL/GenBank/DDBJ databases">
        <authorList>
            <person name="Kikuchi T."/>
        </authorList>
    </citation>
    <scope>NUCLEOTIDE SEQUENCE</scope>
    <source>
        <strain evidence="4">PS1010</strain>
    </source>
</reference>
<evidence type="ECO:0000256" key="3">
    <source>
        <dbReference type="SAM" id="SignalP"/>
    </source>
</evidence>
<dbReference type="FunFam" id="1.25.40.10:FF:000973">
    <property type="entry name" value="Anaphase-promoting complex subunit 3 protein"/>
    <property type="match status" value="1"/>
</dbReference>